<protein>
    <recommendedName>
        <fullName evidence="3">DUF6534 domain-containing protein</fullName>
    </recommendedName>
</protein>
<accession>A0A067PK80</accession>
<evidence type="ECO:0000313" key="4">
    <source>
        <dbReference type="EMBL" id="KDQ50856.1"/>
    </source>
</evidence>
<sequence>MSPVDLLLGPTFVGTIINVFLFGVMCVQCTLYFTTFKQDRKGIKSLVWFLFGADTINTGFLVAVLYGDVITHFGDLGAAQHTTWPSTAGPLLNTIIATVVQAFFARRVYLLTTHRWVVLPICALIFIQFVGGMIVSVMTNIVTNVVQWNEPRVKIPLISSLVIGAVVDCLITGALTWSLRQAKTGFSVTDDLVTKLIRLTVQTGLVTAVVAVVDLIMFLSSPYPFHLITGLILAKLYTNSLLSTLNARLTINQSSYQTHGGHVITDGNWPTKDIRGAGATSGIQVQVTTEVDRDEYELAEAKSRMAQMDSGDQSPLKSTDNLDIESGGKGYAIKWANTT</sequence>
<proteinExistence type="predicted"/>
<dbReference type="InParanoid" id="A0A067PK80"/>
<gene>
    <name evidence="4" type="ORF">JAAARDRAFT_41643</name>
</gene>
<name>A0A067PK80_9AGAM</name>
<dbReference type="HOGENOM" id="CLU_046025_2_0_1"/>
<feature type="transmembrane region" description="Helical" evidence="2">
    <location>
        <begin position="157"/>
        <end position="179"/>
    </location>
</feature>
<feature type="compositionally biased region" description="Polar residues" evidence="1">
    <location>
        <begin position="310"/>
        <end position="321"/>
    </location>
</feature>
<dbReference type="InterPro" id="IPR045339">
    <property type="entry name" value="DUF6534"/>
</dbReference>
<feature type="transmembrane region" description="Helical" evidence="2">
    <location>
        <begin position="116"/>
        <end position="137"/>
    </location>
</feature>
<feature type="transmembrane region" description="Helical" evidence="2">
    <location>
        <begin position="46"/>
        <end position="67"/>
    </location>
</feature>
<keyword evidence="2" id="KW-1133">Transmembrane helix</keyword>
<feature type="region of interest" description="Disordered" evidence="1">
    <location>
        <begin position="303"/>
        <end position="323"/>
    </location>
</feature>
<feature type="transmembrane region" description="Helical" evidence="2">
    <location>
        <begin position="199"/>
        <end position="219"/>
    </location>
</feature>
<dbReference type="Proteomes" id="UP000027265">
    <property type="component" value="Unassembled WGS sequence"/>
</dbReference>
<keyword evidence="2" id="KW-0812">Transmembrane</keyword>
<evidence type="ECO:0000259" key="3">
    <source>
        <dbReference type="Pfam" id="PF20152"/>
    </source>
</evidence>
<dbReference type="Pfam" id="PF20152">
    <property type="entry name" value="DUF6534"/>
    <property type="match status" value="1"/>
</dbReference>
<dbReference type="EMBL" id="KL197754">
    <property type="protein sequence ID" value="KDQ50856.1"/>
    <property type="molecule type" value="Genomic_DNA"/>
</dbReference>
<evidence type="ECO:0000313" key="5">
    <source>
        <dbReference type="Proteomes" id="UP000027265"/>
    </source>
</evidence>
<feature type="domain" description="DUF6534" evidence="3">
    <location>
        <begin position="165"/>
        <end position="248"/>
    </location>
</feature>
<keyword evidence="5" id="KW-1185">Reference proteome</keyword>
<organism evidence="4 5">
    <name type="scientific">Jaapia argillacea MUCL 33604</name>
    <dbReference type="NCBI Taxonomy" id="933084"/>
    <lineage>
        <taxon>Eukaryota</taxon>
        <taxon>Fungi</taxon>
        <taxon>Dikarya</taxon>
        <taxon>Basidiomycota</taxon>
        <taxon>Agaricomycotina</taxon>
        <taxon>Agaricomycetes</taxon>
        <taxon>Agaricomycetidae</taxon>
        <taxon>Jaapiales</taxon>
        <taxon>Jaapiaceae</taxon>
        <taxon>Jaapia</taxon>
    </lineage>
</organism>
<evidence type="ECO:0000256" key="2">
    <source>
        <dbReference type="SAM" id="Phobius"/>
    </source>
</evidence>
<evidence type="ECO:0000256" key="1">
    <source>
        <dbReference type="SAM" id="MobiDB-lite"/>
    </source>
</evidence>
<dbReference type="PANTHER" id="PTHR40465:SF1">
    <property type="entry name" value="DUF6534 DOMAIN-CONTAINING PROTEIN"/>
    <property type="match status" value="1"/>
</dbReference>
<dbReference type="PANTHER" id="PTHR40465">
    <property type="entry name" value="CHROMOSOME 1, WHOLE GENOME SHOTGUN SEQUENCE"/>
    <property type="match status" value="1"/>
</dbReference>
<feature type="transmembrane region" description="Helical" evidence="2">
    <location>
        <begin position="12"/>
        <end position="34"/>
    </location>
</feature>
<feature type="transmembrane region" description="Helical" evidence="2">
    <location>
        <begin position="225"/>
        <end position="245"/>
    </location>
</feature>
<dbReference type="OrthoDB" id="3265526at2759"/>
<feature type="transmembrane region" description="Helical" evidence="2">
    <location>
        <begin position="87"/>
        <end position="104"/>
    </location>
</feature>
<dbReference type="STRING" id="933084.A0A067PK80"/>
<keyword evidence="2" id="KW-0472">Membrane</keyword>
<dbReference type="AlphaFoldDB" id="A0A067PK80"/>
<reference evidence="5" key="1">
    <citation type="journal article" date="2014" name="Proc. Natl. Acad. Sci. U.S.A.">
        <title>Extensive sampling of basidiomycete genomes demonstrates inadequacy of the white-rot/brown-rot paradigm for wood decay fungi.</title>
        <authorList>
            <person name="Riley R."/>
            <person name="Salamov A.A."/>
            <person name="Brown D.W."/>
            <person name="Nagy L.G."/>
            <person name="Floudas D."/>
            <person name="Held B.W."/>
            <person name="Levasseur A."/>
            <person name="Lombard V."/>
            <person name="Morin E."/>
            <person name="Otillar R."/>
            <person name="Lindquist E.A."/>
            <person name="Sun H."/>
            <person name="LaButti K.M."/>
            <person name="Schmutz J."/>
            <person name="Jabbour D."/>
            <person name="Luo H."/>
            <person name="Baker S.E."/>
            <person name="Pisabarro A.G."/>
            <person name="Walton J.D."/>
            <person name="Blanchette R.A."/>
            <person name="Henrissat B."/>
            <person name="Martin F."/>
            <person name="Cullen D."/>
            <person name="Hibbett D.S."/>
            <person name="Grigoriev I.V."/>
        </authorList>
    </citation>
    <scope>NUCLEOTIDE SEQUENCE [LARGE SCALE GENOMIC DNA]</scope>
    <source>
        <strain evidence="5">MUCL 33604</strain>
    </source>
</reference>